<evidence type="ECO:0000313" key="12">
    <source>
        <dbReference type="EMBL" id="KAL1842709.1"/>
    </source>
</evidence>
<dbReference type="EMBL" id="JAZGSY010000035">
    <property type="protein sequence ID" value="KAL1842709.1"/>
    <property type="molecule type" value="Genomic_DNA"/>
</dbReference>
<dbReference type="Gene3D" id="1.10.238.10">
    <property type="entry name" value="EF-hand"/>
    <property type="match status" value="1"/>
</dbReference>
<dbReference type="InterPro" id="IPR036866">
    <property type="entry name" value="RibonucZ/Hydroxyglut_hydro"/>
</dbReference>
<name>A0ABR3VLE3_HUMIN</name>
<keyword evidence="6" id="KW-0479">Metal-binding</keyword>
<evidence type="ECO:0000256" key="3">
    <source>
        <dbReference type="ARBA" id="ARBA00004963"/>
    </source>
</evidence>
<dbReference type="InterPro" id="IPR017782">
    <property type="entry name" value="Hydroxyacylglutathione_Hdrlase"/>
</dbReference>
<dbReference type="NCBIfam" id="TIGR03413">
    <property type="entry name" value="GSH_gloB"/>
    <property type="match status" value="1"/>
</dbReference>
<dbReference type="SUPFAM" id="SSF47473">
    <property type="entry name" value="EF-hand"/>
    <property type="match status" value="1"/>
</dbReference>
<evidence type="ECO:0000256" key="7">
    <source>
        <dbReference type="ARBA" id="ARBA00022801"/>
    </source>
</evidence>
<evidence type="ECO:0000256" key="10">
    <source>
        <dbReference type="SAM" id="MobiDB-lite"/>
    </source>
</evidence>
<comment type="caution">
    <text evidence="12">The sequence shown here is derived from an EMBL/GenBank/DDBJ whole genome shotgun (WGS) entry which is preliminary data.</text>
</comment>
<evidence type="ECO:0000256" key="4">
    <source>
        <dbReference type="ARBA" id="ARBA00006759"/>
    </source>
</evidence>
<dbReference type="Pfam" id="PF16123">
    <property type="entry name" value="HAGH_C"/>
    <property type="match status" value="1"/>
</dbReference>
<dbReference type="Proteomes" id="UP001583172">
    <property type="component" value="Unassembled WGS sequence"/>
</dbReference>
<feature type="compositionally biased region" description="Low complexity" evidence="10">
    <location>
        <begin position="504"/>
        <end position="523"/>
    </location>
</feature>
<dbReference type="PANTHER" id="PTHR11935">
    <property type="entry name" value="BETA LACTAMASE DOMAIN"/>
    <property type="match status" value="1"/>
</dbReference>
<evidence type="ECO:0000256" key="6">
    <source>
        <dbReference type="ARBA" id="ARBA00022723"/>
    </source>
</evidence>
<dbReference type="PANTHER" id="PTHR11935:SF94">
    <property type="entry name" value="TENZING NORGAY, ISOFORM C"/>
    <property type="match status" value="1"/>
</dbReference>
<gene>
    <name evidence="12" type="ORF">VTJ49DRAFT_4488</name>
</gene>
<feature type="region of interest" description="Disordered" evidence="10">
    <location>
        <begin position="495"/>
        <end position="534"/>
    </location>
</feature>
<dbReference type="HAMAP" id="MF_01374">
    <property type="entry name" value="Glyoxalase_2"/>
    <property type="match status" value="1"/>
</dbReference>
<keyword evidence="8" id="KW-0862">Zinc</keyword>
<organism evidence="12 13">
    <name type="scientific">Humicola insolens</name>
    <name type="common">Soft-rot fungus</name>
    <dbReference type="NCBI Taxonomy" id="85995"/>
    <lineage>
        <taxon>Eukaryota</taxon>
        <taxon>Fungi</taxon>
        <taxon>Dikarya</taxon>
        <taxon>Ascomycota</taxon>
        <taxon>Pezizomycotina</taxon>
        <taxon>Sordariomycetes</taxon>
        <taxon>Sordariomycetidae</taxon>
        <taxon>Sordariales</taxon>
        <taxon>Chaetomiaceae</taxon>
        <taxon>Mycothermus</taxon>
    </lineage>
</organism>
<dbReference type="SMART" id="SM00849">
    <property type="entry name" value="Lactamase_B"/>
    <property type="match status" value="1"/>
</dbReference>
<dbReference type="InterPro" id="IPR011992">
    <property type="entry name" value="EF-hand-dom_pair"/>
</dbReference>
<comment type="pathway">
    <text evidence="3">Secondary metabolite metabolism; methylglyoxal degradation; (R)-lactate from methylglyoxal: step 2/2.</text>
</comment>
<evidence type="ECO:0000259" key="11">
    <source>
        <dbReference type="SMART" id="SM00849"/>
    </source>
</evidence>
<dbReference type="InterPro" id="IPR007174">
    <property type="entry name" value="Las1"/>
</dbReference>
<evidence type="ECO:0000256" key="1">
    <source>
        <dbReference type="ARBA" id="ARBA00001623"/>
    </source>
</evidence>
<comment type="similarity">
    <text evidence="4">Belongs to the metallo-beta-lactamase superfamily. Glyoxalase II family.</text>
</comment>
<keyword evidence="7" id="KW-0378">Hydrolase</keyword>
<evidence type="ECO:0000256" key="9">
    <source>
        <dbReference type="ARBA" id="ARBA00031044"/>
    </source>
</evidence>
<dbReference type="InterPro" id="IPR001279">
    <property type="entry name" value="Metallo-B-lactamas"/>
</dbReference>
<evidence type="ECO:0000313" key="13">
    <source>
        <dbReference type="Proteomes" id="UP001583172"/>
    </source>
</evidence>
<sequence>MYDVAKSVGLPATFVELRHQATHEQLPSLTRLRGAARDALEWIWDYYWRHLTPSLSSSFSSSAAELAFEDPRGQGQGQLGEEAGEGSFSHVDDGDGVEGVMRRYLAGEDGLRQEILDRFEKADVLMALDAVAGSSRDCGVLRRAVALTREVLKLGGGDDEDCMQEDQETVKDVGRVREEINKAWERVRMLEEEEEDDEEDDDDDGSGDSEGEQDDVEMVEARPAWVLYDEDAWPATIRTMHIQPIPMWTGKGDNYAYLVVDDKSREAVVIDPAHPAEVAPVLKKAVQDGSIKLTAIVNTHHHWDHAGGNEEILAELGQLEVIGGKDCKKVTRTPKHGETFNIGNIAVKALHTPCHTQDSICFFMQDGNDKVVFTGDTLFHGGCGRFFEGTGEEMHKALNETLASLPDDTRVYPGHEYTGSNAKFALSVLQSEPVKSLAAFAKANQETQGKFTIGDEKQHNVFMRPHDPEIQKATGETDPVAIMNKLREMKNNFNLTMPPRRRQPGAGASSSAAATPRSSTRQSKLAKEHNITAEEEAEIREAFSLFAEPMEGEKEGVIPIGDVRRALIALGIPPSSPSQLAAFTSALDPHDEGFATYPAFVGVCALQINARRDRENDSEYDEHHRAELDEAYSLFTTAAGSAEGASAPRITLADLKRVAALLRLDQASKEEDGKGHRYQEGRNKKAGDLDGVVVTEEVLKDMILEANGGAGVGKGVTKEEFDRVMRRAGVWR</sequence>
<comment type="cofactor">
    <cofactor evidence="2">
        <name>Zn(2+)</name>
        <dbReference type="ChEBI" id="CHEBI:29105"/>
    </cofactor>
</comment>
<dbReference type="Pfam" id="PF00753">
    <property type="entry name" value="Lactamase_B"/>
    <property type="match status" value="1"/>
</dbReference>
<evidence type="ECO:0000256" key="5">
    <source>
        <dbReference type="ARBA" id="ARBA00011917"/>
    </source>
</evidence>
<feature type="compositionally biased region" description="Acidic residues" evidence="10">
    <location>
        <begin position="191"/>
        <end position="218"/>
    </location>
</feature>
<dbReference type="InterPro" id="IPR032282">
    <property type="entry name" value="HAGH_C"/>
</dbReference>
<evidence type="ECO:0000256" key="2">
    <source>
        <dbReference type="ARBA" id="ARBA00001947"/>
    </source>
</evidence>
<reference evidence="12 13" key="1">
    <citation type="journal article" date="2024" name="Commun. Biol.">
        <title>Comparative genomic analysis of thermophilic fungi reveals convergent evolutionary adaptations and gene losses.</title>
        <authorList>
            <person name="Steindorff A.S."/>
            <person name="Aguilar-Pontes M.V."/>
            <person name="Robinson A.J."/>
            <person name="Andreopoulos B."/>
            <person name="LaButti K."/>
            <person name="Kuo A."/>
            <person name="Mondo S."/>
            <person name="Riley R."/>
            <person name="Otillar R."/>
            <person name="Haridas S."/>
            <person name="Lipzen A."/>
            <person name="Grimwood J."/>
            <person name="Schmutz J."/>
            <person name="Clum A."/>
            <person name="Reid I.D."/>
            <person name="Moisan M.C."/>
            <person name="Butler G."/>
            <person name="Nguyen T.T.M."/>
            <person name="Dewar K."/>
            <person name="Conant G."/>
            <person name="Drula E."/>
            <person name="Henrissat B."/>
            <person name="Hansel C."/>
            <person name="Singer S."/>
            <person name="Hutchinson M.I."/>
            <person name="de Vries R.P."/>
            <person name="Natvig D.O."/>
            <person name="Powell A.J."/>
            <person name="Tsang A."/>
            <person name="Grigoriev I.V."/>
        </authorList>
    </citation>
    <scope>NUCLEOTIDE SEQUENCE [LARGE SCALE GENOMIC DNA]</scope>
    <source>
        <strain evidence="12 13">CBS 620.91</strain>
    </source>
</reference>
<feature type="region of interest" description="Disordered" evidence="10">
    <location>
        <begin position="186"/>
        <end position="218"/>
    </location>
</feature>
<evidence type="ECO:0000256" key="8">
    <source>
        <dbReference type="ARBA" id="ARBA00022833"/>
    </source>
</evidence>
<dbReference type="Pfam" id="PF04031">
    <property type="entry name" value="Las1"/>
    <property type="match status" value="1"/>
</dbReference>
<feature type="region of interest" description="Disordered" evidence="10">
    <location>
        <begin position="71"/>
        <end position="92"/>
    </location>
</feature>
<keyword evidence="13" id="KW-1185">Reference proteome</keyword>
<dbReference type="CDD" id="cd07723">
    <property type="entry name" value="hydroxyacylglutathione_hydrolase_MBL-fold"/>
    <property type="match status" value="1"/>
</dbReference>
<dbReference type="InterPro" id="IPR035680">
    <property type="entry name" value="Clx_II_MBL"/>
</dbReference>
<protein>
    <recommendedName>
        <fullName evidence="5">hydroxyacylglutathione hydrolase</fullName>
        <ecNumber evidence="5">3.1.2.6</ecNumber>
    </recommendedName>
    <alternativeName>
        <fullName evidence="9">Glyoxalase II</fullName>
    </alternativeName>
</protein>
<dbReference type="SUPFAM" id="SSF56281">
    <property type="entry name" value="Metallo-hydrolase/oxidoreductase"/>
    <property type="match status" value="1"/>
</dbReference>
<dbReference type="EC" id="3.1.2.6" evidence="5"/>
<dbReference type="Gene3D" id="3.60.15.10">
    <property type="entry name" value="Ribonuclease Z/Hydroxyacylglutathione hydrolase-like"/>
    <property type="match status" value="1"/>
</dbReference>
<accession>A0ABR3VLE3</accession>
<feature type="domain" description="Metallo-beta-lactamase" evidence="11">
    <location>
        <begin position="253"/>
        <end position="415"/>
    </location>
</feature>
<comment type="catalytic activity">
    <reaction evidence="1">
        <text>an S-(2-hydroxyacyl)glutathione + H2O = a 2-hydroxy carboxylate + glutathione + H(+)</text>
        <dbReference type="Rhea" id="RHEA:21864"/>
        <dbReference type="ChEBI" id="CHEBI:15377"/>
        <dbReference type="ChEBI" id="CHEBI:15378"/>
        <dbReference type="ChEBI" id="CHEBI:57925"/>
        <dbReference type="ChEBI" id="CHEBI:58896"/>
        <dbReference type="ChEBI" id="CHEBI:71261"/>
        <dbReference type="EC" id="3.1.2.6"/>
    </reaction>
</comment>
<proteinExistence type="inferred from homology"/>